<proteinExistence type="predicted"/>
<gene>
    <name evidence="1" type="ORF">FPZ41_00730</name>
    <name evidence="2" type="ORF">FPZ41_01435</name>
</gene>
<dbReference type="Pfam" id="PF24203">
    <property type="entry name" value="Phage_ProQ_C_like"/>
    <property type="match status" value="1"/>
</dbReference>
<name>A0A5N8WLC2_9ACTN</name>
<organism evidence="2 3">
    <name type="scientific">Streptomyces acidicola</name>
    <dbReference type="NCBI Taxonomy" id="2596892"/>
    <lineage>
        <taxon>Bacteria</taxon>
        <taxon>Bacillati</taxon>
        <taxon>Actinomycetota</taxon>
        <taxon>Actinomycetes</taxon>
        <taxon>Kitasatosporales</taxon>
        <taxon>Streptomycetaceae</taxon>
        <taxon>Streptomyces</taxon>
    </lineage>
</organism>
<protein>
    <submittedName>
        <fullName evidence="2">Uncharacterized protein</fullName>
    </submittedName>
</protein>
<evidence type="ECO:0000313" key="2">
    <source>
        <dbReference type="EMBL" id="MPY47324.1"/>
    </source>
</evidence>
<dbReference type="AlphaFoldDB" id="A0A5N8WLC2"/>
<comment type="caution">
    <text evidence="2">The sequence shown here is derived from an EMBL/GenBank/DDBJ whole genome shotgun (WGS) entry which is preliminary data.</text>
</comment>
<keyword evidence="3" id="KW-1185">Reference proteome</keyword>
<evidence type="ECO:0000313" key="1">
    <source>
        <dbReference type="EMBL" id="MPY47185.1"/>
    </source>
</evidence>
<dbReference type="RefSeq" id="WP_152858057.1">
    <property type="nucleotide sequence ID" value="NZ_VMNX01000001.1"/>
</dbReference>
<dbReference type="InterPro" id="IPR056982">
    <property type="entry name" value="Phage_ProQ_C-like"/>
</dbReference>
<dbReference type="EMBL" id="VMNX01000001">
    <property type="protein sequence ID" value="MPY47185.1"/>
    <property type="molecule type" value="Genomic_DNA"/>
</dbReference>
<reference evidence="2 3" key="1">
    <citation type="submission" date="2019-09" db="EMBL/GenBank/DDBJ databases">
        <authorList>
            <person name="Duangmal K."/>
            <person name="Teo W.F.A."/>
            <person name="Lipun K."/>
        </authorList>
    </citation>
    <scope>NUCLEOTIDE SEQUENCE [LARGE SCALE GENOMIC DNA]</scope>
    <source>
        <strain evidence="2 3">K1PN6</strain>
    </source>
</reference>
<dbReference type="EMBL" id="VMNX01000001">
    <property type="protein sequence ID" value="MPY47324.1"/>
    <property type="molecule type" value="Genomic_DNA"/>
</dbReference>
<dbReference type="Proteomes" id="UP000373149">
    <property type="component" value="Unassembled WGS sequence"/>
</dbReference>
<accession>A0A5N8WLC2</accession>
<sequence>MSMNGLGNVKIGDNLVLVTGNRFRGDEPVTVSRVGRKYLYVSLHGYERRERFDRKTGAEEGNVGVRARLMTQKQYEEMNQRRSLFMELLAAGIDVKHEVRSEVTTDQLRALLAVIKPAA</sequence>
<evidence type="ECO:0000313" key="3">
    <source>
        <dbReference type="Proteomes" id="UP000373149"/>
    </source>
</evidence>